<comment type="function">
    <text evidence="8">IGPS catalyzes the conversion of PRFAR and glutamine to IGP, AICAR and glutamate. The HisF subunit catalyzes the cyclization activity that produces IGP and AICAR from PRFAR using the ammonia provided by the HisH subunit.</text>
</comment>
<dbReference type="RefSeq" id="WP_243539212.1">
    <property type="nucleotide sequence ID" value="NZ_CP093442.1"/>
</dbReference>
<dbReference type="InterPro" id="IPR006062">
    <property type="entry name" value="His_biosynth"/>
</dbReference>
<dbReference type="PANTHER" id="PTHR21235:SF2">
    <property type="entry name" value="IMIDAZOLE GLYCEROL PHOSPHATE SYNTHASE HISHF"/>
    <property type="match status" value="1"/>
</dbReference>
<evidence type="ECO:0000256" key="7">
    <source>
        <dbReference type="ARBA" id="ARBA00023239"/>
    </source>
</evidence>
<dbReference type="PANTHER" id="PTHR21235">
    <property type="entry name" value="IMIDAZOLE GLYCEROL PHOSPHATE SYNTHASE SUBUNIT HISF/H IGP SYNTHASE SUBUNIT HISF/H"/>
    <property type="match status" value="1"/>
</dbReference>
<dbReference type="InterPro" id="IPR013785">
    <property type="entry name" value="Aldolase_TIM"/>
</dbReference>
<dbReference type="EC" id="4.3.2.10" evidence="4"/>
<organism evidence="12 13">
    <name type="scientific">Bdellovibrio reynosensis</name>
    <dbReference type="NCBI Taxonomy" id="2835041"/>
    <lineage>
        <taxon>Bacteria</taxon>
        <taxon>Pseudomonadati</taxon>
        <taxon>Bdellovibrionota</taxon>
        <taxon>Bdellovibrionia</taxon>
        <taxon>Bdellovibrionales</taxon>
        <taxon>Pseudobdellovibrionaceae</taxon>
        <taxon>Bdellovibrio</taxon>
    </lineage>
</organism>
<dbReference type="Pfam" id="PF00977">
    <property type="entry name" value="His_biosynth"/>
    <property type="match status" value="1"/>
</dbReference>
<dbReference type="CDD" id="cd04731">
    <property type="entry name" value="HisF"/>
    <property type="match status" value="1"/>
</dbReference>
<dbReference type="InterPro" id="IPR050064">
    <property type="entry name" value="IGPS_HisA/HisF"/>
</dbReference>
<evidence type="ECO:0000256" key="1">
    <source>
        <dbReference type="ARBA" id="ARBA00005091"/>
    </source>
</evidence>
<evidence type="ECO:0000256" key="3">
    <source>
        <dbReference type="ARBA" id="ARBA00011152"/>
    </source>
</evidence>
<evidence type="ECO:0000313" key="12">
    <source>
        <dbReference type="EMBL" id="UOF02238.1"/>
    </source>
</evidence>
<keyword evidence="6 11" id="KW-0368">Histidine biosynthesis</keyword>
<dbReference type="EMBL" id="CP093442">
    <property type="protein sequence ID" value="UOF02238.1"/>
    <property type="molecule type" value="Genomic_DNA"/>
</dbReference>
<keyword evidence="5 11" id="KW-0028">Amino-acid biosynthesis</keyword>
<keyword evidence="7" id="KW-0456">Lyase</keyword>
<comment type="catalytic activity">
    <reaction evidence="10">
        <text>5-[(5-phospho-1-deoxy-D-ribulos-1-ylimino)methylamino]-1-(5-phospho-beta-D-ribosyl)imidazole-4-carboxamide + L-glutamine = D-erythro-1-(imidazol-4-yl)glycerol 3-phosphate + 5-amino-1-(5-phospho-beta-D-ribosyl)imidazole-4-carboxamide + L-glutamate + H(+)</text>
        <dbReference type="Rhea" id="RHEA:24793"/>
        <dbReference type="ChEBI" id="CHEBI:15378"/>
        <dbReference type="ChEBI" id="CHEBI:29985"/>
        <dbReference type="ChEBI" id="CHEBI:58278"/>
        <dbReference type="ChEBI" id="CHEBI:58359"/>
        <dbReference type="ChEBI" id="CHEBI:58475"/>
        <dbReference type="ChEBI" id="CHEBI:58525"/>
        <dbReference type="EC" id="4.3.2.10"/>
    </reaction>
</comment>
<dbReference type="InterPro" id="IPR004651">
    <property type="entry name" value="HisF"/>
</dbReference>
<protein>
    <recommendedName>
        <fullName evidence="4">imidazole glycerol-phosphate synthase</fullName>
        <ecNumber evidence="4">4.3.2.10</ecNumber>
    </recommendedName>
    <alternativeName>
        <fullName evidence="9">IGP synthase cyclase subunit</fullName>
    </alternativeName>
</protein>
<reference evidence="12" key="1">
    <citation type="submission" date="2022-03" db="EMBL/GenBank/DDBJ databases">
        <title>Genome Identification and Characterization of new species Bdellovibrio reynosense LBG001 sp. nov. from a Mexico soil sample.</title>
        <authorList>
            <person name="Camilli A."/>
            <person name="Ajao Y."/>
            <person name="Guo X."/>
        </authorList>
    </citation>
    <scope>NUCLEOTIDE SEQUENCE</scope>
    <source>
        <strain evidence="12">LBG001</strain>
    </source>
</reference>
<accession>A0ABY4CBL6</accession>
<evidence type="ECO:0000256" key="9">
    <source>
        <dbReference type="ARBA" id="ARBA00030264"/>
    </source>
</evidence>
<comment type="pathway">
    <text evidence="1">Amino-acid biosynthesis; L-histidine biosynthesis; L-histidine from 5-phospho-alpha-D-ribose 1-diphosphate: step 5/9.</text>
</comment>
<proteinExistence type="inferred from homology"/>
<comment type="similarity">
    <text evidence="2 11">Belongs to the HisA/HisF family.</text>
</comment>
<evidence type="ECO:0000256" key="10">
    <source>
        <dbReference type="ARBA" id="ARBA00047838"/>
    </source>
</evidence>
<evidence type="ECO:0000256" key="8">
    <source>
        <dbReference type="ARBA" id="ARBA00025475"/>
    </source>
</evidence>
<evidence type="ECO:0000256" key="4">
    <source>
        <dbReference type="ARBA" id="ARBA00012809"/>
    </source>
</evidence>
<evidence type="ECO:0000256" key="6">
    <source>
        <dbReference type="ARBA" id="ARBA00023102"/>
    </source>
</evidence>
<dbReference type="InterPro" id="IPR011060">
    <property type="entry name" value="RibuloseP-bd_barrel"/>
</dbReference>
<gene>
    <name evidence="12" type="ORF">MNR06_04655</name>
</gene>
<sequence length="253" mass="27212">MIFTRVIPTLLIRGNKGLYKGAKFKDRRYVGDPFNAIRIFNEKQVDELCLVDIDATSEGRVISNKLVSQFSEECLMPFSVGGGIKTVSDIESLLSCGAEKVIINSASYDYALIESAAAKFGSQAIVVSLDYKKNWLGKLELFSHSASKKEKVDLQTHLKNVENAGAGEVILTSIEHEGIGEGYDLPVLAKVAVDLKIPVIANGGCGSIQNMSEALKAGAHAVAAGSFFVFHGPRKAVLISYPTEDELASVEGN</sequence>
<dbReference type="Gene3D" id="3.20.20.70">
    <property type="entry name" value="Aldolase class I"/>
    <property type="match status" value="1"/>
</dbReference>
<evidence type="ECO:0000313" key="13">
    <source>
        <dbReference type="Proteomes" id="UP000830116"/>
    </source>
</evidence>
<comment type="subunit">
    <text evidence="3">Heterodimer of HisH and HisF.</text>
</comment>
<evidence type="ECO:0000256" key="2">
    <source>
        <dbReference type="ARBA" id="ARBA00009667"/>
    </source>
</evidence>
<evidence type="ECO:0000256" key="5">
    <source>
        <dbReference type="ARBA" id="ARBA00022605"/>
    </source>
</evidence>
<keyword evidence="13" id="KW-1185">Reference proteome</keyword>
<name>A0ABY4CBL6_9BACT</name>
<dbReference type="SUPFAM" id="SSF51366">
    <property type="entry name" value="Ribulose-phoshate binding barrel"/>
    <property type="match status" value="1"/>
</dbReference>
<dbReference type="Proteomes" id="UP000830116">
    <property type="component" value="Chromosome"/>
</dbReference>
<evidence type="ECO:0000256" key="11">
    <source>
        <dbReference type="RuleBase" id="RU003657"/>
    </source>
</evidence>